<feature type="transmembrane region" description="Helical" evidence="2">
    <location>
        <begin position="131"/>
        <end position="149"/>
    </location>
</feature>
<accession>A0ABP1GBJ6</accession>
<name>A0ABP1GBJ6_9CHLO</name>
<sequence>MSCCTDQAAADSDSRGRSATRTPPQRAPSGQQKGLRLERIERLGEEAWAGVAAVDRGDKGSDTLWRKALLLGGDTAALLAFAAIGRSNHGESLDFGNVLSVAWPFLTGWYGAASLLGGYSRPAIGGKAGPAAVAALKIWAVALPVAIALRSASRGYIPDKAFIIVSLVVTAVLLVGWRTGLAALSKSETVNGDAASQRKDKKGNPLEFLQLLTSLTKRW</sequence>
<dbReference type="PANTHER" id="PTHR35283:SF3">
    <property type="entry name" value="T12C22.21 PROTEIN"/>
    <property type="match status" value="1"/>
</dbReference>
<dbReference type="Pfam" id="PF11255">
    <property type="entry name" value="DUF3054"/>
    <property type="match status" value="1"/>
</dbReference>
<feature type="compositionally biased region" description="Low complexity" evidence="1">
    <location>
        <begin position="1"/>
        <end position="21"/>
    </location>
</feature>
<evidence type="ECO:0000313" key="4">
    <source>
        <dbReference type="Proteomes" id="UP001497392"/>
    </source>
</evidence>
<evidence type="ECO:0000256" key="1">
    <source>
        <dbReference type="SAM" id="MobiDB-lite"/>
    </source>
</evidence>
<evidence type="ECO:0000313" key="3">
    <source>
        <dbReference type="EMBL" id="CAL5227528.1"/>
    </source>
</evidence>
<reference evidence="3 4" key="1">
    <citation type="submission" date="2024-06" db="EMBL/GenBank/DDBJ databases">
        <authorList>
            <person name="Kraege A."/>
            <person name="Thomma B."/>
        </authorList>
    </citation>
    <scope>NUCLEOTIDE SEQUENCE [LARGE SCALE GENOMIC DNA]</scope>
</reference>
<comment type="caution">
    <text evidence="3">The sequence shown here is derived from an EMBL/GenBank/DDBJ whole genome shotgun (WGS) entry which is preliminary data.</text>
</comment>
<gene>
    <name evidence="3" type="primary">g10517</name>
    <name evidence="3" type="ORF">VP750_LOCUS9434</name>
</gene>
<dbReference type="EMBL" id="CAXHTA020000017">
    <property type="protein sequence ID" value="CAL5227528.1"/>
    <property type="molecule type" value="Genomic_DNA"/>
</dbReference>
<feature type="region of interest" description="Disordered" evidence="1">
    <location>
        <begin position="1"/>
        <end position="34"/>
    </location>
</feature>
<keyword evidence="4" id="KW-1185">Reference proteome</keyword>
<keyword evidence="2" id="KW-1133">Transmembrane helix</keyword>
<dbReference type="Proteomes" id="UP001497392">
    <property type="component" value="Unassembled WGS sequence"/>
</dbReference>
<dbReference type="PANTHER" id="PTHR35283">
    <property type="entry name" value="T12C22.21 PROTEIN"/>
    <property type="match status" value="1"/>
</dbReference>
<feature type="transmembrane region" description="Helical" evidence="2">
    <location>
        <begin position="161"/>
        <end position="177"/>
    </location>
</feature>
<feature type="transmembrane region" description="Helical" evidence="2">
    <location>
        <begin position="98"/>
        <end position="119"/>
    </location>
</feature>
<keyword evidence="2" id="KW-0812">Transmembrane</keyword>
<proteinExistence type="predicted"/>
<dbReference type="InterPro" id="IPR021414">
    <property type="entry name" value="DUF3054"/>
</dbReference>
<keyword evidence="2" id="KW-0472">Membrane</keyword>
<evidence type="ECO:0000256" key="2">
    <source>
        <dbReference type="SAM" id="Phobius"/>
    </source>
</evidence>
<organism evidence="3 4">
    <name type="scientific">Coccomyxa viridis</name>
    <dbReference type="NCBI Taxonomy" id="1274662"/>
    <lineage>
        <taxon>Eukaryota</taxon>
        <taxon>Viridiplantae</taxon>
        <taxon>Chlorophyta</taxon>
        <taxon>core chlorophytes</taxon>
        <taxon>Trebouxiophyceae</taxon>
        <taxon>Trebouxiophyceae incertae sedis</taxon>
        <taxon>Coccomyxaceae</taxon>
        <taxon>Coccomyxa</taxon>
    </lineage>
</organism>
<protein>
    <submittedName>
        <fullName evidence="3">G10517 protein</fullName>
    </submittedName>
</protein>